<feature type="domain" description="Cytochrome oxidase subunit II transmembrane region profile" evidence="17">
    <location>
        <begin position="31"/>
        <end position="127"/>
    </location>
</feature>
<evidence type="ECO:0000256" key="12">
    <source>
        <dbReference type="ARBA" id="ARBA00023139"/>
    </source>
</evidence>
<reference evidence="18 19" key="1">
    <citation type="submission" date="2022-06" db="EMBL/GenBank/DDBJ databases">
        <title>Endosaccharibacter gen. nov., sp. nov., endophytic bacteria isolated from sugarcane.</title>
        <authorList>
            <person name="Pitiwittayakul N."/>
            <person name="Yukphan P."/>
            <person name="Charoenyingcharoen P."/>
            <person name="Tanasupawat S."/>
        </authorList>
    </citation>
    <scope>NUCLEOTIDE SEQUENCE [LARGE SCALE GENOMIC DNA]</scope>
    <source>
        <strain evidence="18 19">KSS8</strain>
    </source>
</reference>
<keyword evidence="3 14" id="KW-0813">Transport</keyword>
<keyword evidence="12" id="KW-0564">Palmitate</keyword>
<evidence type="ECO:0000256" key="6">
    <source>
        <dbReference type="ARBA" id="ARBA00022692"/>
    </source>
</evidence>
<keyword evidence="6 15" id="KW-0812">Transmembrane</keyword>
<evidence type="ECO:0000256" key="8">
    <source>
        <dbReference type="ARBA" id="ARBA00022982"/>
    </source>
</evidence>
<dbReference type="PANTHER" id="PTHR22888">
    <property type="entry name" value="CYTOCHROME C OXIDASE, SUBUNIT II"/>
    <property type="match status" value="1"/>
</dbReference>
<evidence type="ECO:0000256" key="15">
    <source>
        <dbReference type="SAM" id="Phobius"/>
    </source>
</evidence>
<dbReference type="InterPro" id="IPR008972">
    <property type="entry name" value="Cupredoxin"/>
</dbReference>
<evidence type="ECO:0000313" key="18">
    <source>
        <dbReference type="EMBL" id="MCQ8277219.1"/>
    </source>
</evidence>
<protein>
    <recommendedName>
        <fullName evidence="14">Ubiquinol oxidase subunit 2</fullName>
    </recommendedName>
</protein>
<keyword evidence="4 14" id="KW-1003">Cell membrane</keyword>
<keyword evidence="9 15" id="KW-1133">Transmembrane helix</keyword>
<keyword evidence="8 14" id="KW-0249">Electron transport</keyword>
<accession>A0ABT1W2Y3</accession>
<keyword evidence="19" id="KW-1185">Reference proteome</keyword>
<dbReference type="Proteomes" id="UP001524587">
    <property type="component" value="Unassembled WGS sequence"/>
</dbReference>
<evidence type="ECO:0000256" key="14">
    <source>
        <dbReference type="PIRNR" id="PIRNR000292"/>
    </source>
</evidence>
<evidence type="ECO:0000256" key="4">
    <source>
        <dbReference type="ARBA" id="ARBA00022475"/>
    </source>
</evidence>
<dbReference type="InterPro" id="IPR002429">
    <property type="entry name" value="CcO_II-like_C"/>
</dbReference>
<feature type="domain" description="Cytochrome oxidase subunit II copper A binding" evidence="16">
    <location>
        <begin position="133"/>
        <end position="245"/>
    </location>
</feature>
<feature type="transmembrane region" description="Helical" evidence="15">
    <location>
        <begin position="59"/>
        <end position="79"/>
    </location>
</feature>
<dbReference type="Gene3D" id="2.60.40.420">
    <property type="entry name" value="Cupredoxins - blue copper proteins"/>
    <property type="match status" value="1"/>
</dbReference>
<organism evidence="18 19">
    <name type="scientific">Endosaccharibacter trunci</name>
    <dbReference type="NCBI Taxonomy" id="2812733"/>
    <lineage>
        <taxon>Bacteria</taxon>
        <taxon>Pseudomonadati</taxon>
        <taxon>Pseudomonadota</taxon>
        <taxon>Alphaproteobacteria</taxon>
        <taxon>Acetobacterales</taxon>
        <taxon>Acetobacteraceae</taxon>
        <taxon>Endosaccharibacter</taxon>
    </lineage>
</organism>
<dbReference type="Pfam" id="PF06481">
    <property type="entry name" value="COX_ARM"/>
    <property type="match status" value="1"/>
</dbReference>
<comment type="caution">
    <text evidence="18">The sequence shown here is derived from an EMBL/GenBank/DDBJ whole genome shotgun (WGS) entry which is preliminary data.</text>
</comment>
<evidence type="ECO:0000256" key="11">
    <source>
        <dbReference type="ARBA" id="ARBA00023136"/>
    </source>
</evidence>
<evidence type="ECO:0000256" key="2">
    <source>
        <dbReference type="ARBA" id="ARBA00007866"/>
    </source>
</evidence>
<sequence>MMQERPSPFGALRGGVAKCAAPATALGALLALGGCNYSILDPKGAIGVAEKSLILNSTYAMLVIVIPTILLTLFFAWRYRAGSGARYEPDWGHSVKIEIFCWGIPTLIIAFLGYLTWTSTHALDPYRPLESAKKPLVIDAVALDWKWLFIYPEQGIATINEVAFPTDTPIDFRITSDAVMNSFFIPQLGSQIYAMAGMRTQLHLIANEPGTYPGMSANYSGRGFSDMRFNARAETDAGFNDWVAKVRASSDKLEADNYSKVAAPEEKAPVQYFSAVEPNLFNEIIAKYLGKAESFRSGMKGE</sequence>
<dbReference type="PIRSF" id="PIRSF000292">
    <property type="entry name" value="Ubi_od_II"/>
    <property type="match status" value="1"/>
</dbReference>
<dbReference type="CDD" id="cd04212">
    <property type="entry name" value="CuRO_UO_II"/>
    <property type="match status" value="1"/>
</dbReference>
<dbReference type="SUPFAM" id="SSF49503">
    <property type="entry name" value="Cupredoxins"/>
    <property type="match status" value="1"/>
</dbReference>
<feature type="transmembrane region" description="Helical" evidence="15">
    <location>
        <begin position="20"/>
        <end position="39"/>
    </location>
</feature>
<evidence type="ECO:0000256" key="7">
    <source>
        <dbReference type="ARBA" id="ARBA00022729"/>
    </source>
</evidence>
<evidence type="ECO:0000259" key="16">
    <source>
        <dbReference type="PROSITE" id="PS50857"/>
    </source>
</evidence>
<keyword evidence="10 14" id="KW-0560">Oxidoreductase</keyword>
<dbReference type="PANTHER" id="PTHR22888:SF18">
    <property type="entry name" value="CYTOCHROME BO(3) UBIQUINOL OXIDASE SUBUNIT 2"/>
    <property type="match status" value="1"/>
</dbReference>
<dbReference type="EMBL" id="JAMSKV010000001">
    <property type="protein sequence ID" value="MCQ8277219.1"/>
    <property type="molecule type" value="Genomic_DNA"/>
</dbReference>
<keyword evidence="11 14" id="KW-0472">Membrane</keyword>
<evidence type="ECO:0000259" key="17">
    <source>
        <dbReference type="PROSITE" id="PS50999"/>
    </source>
</evidence>
<dbReference type="InterPro" id="IPR036257">
    <property type="entry name" value="Cyt_c_oxidase_su2_TM_sf"/>
</dbReference>
<evidence type="ECO:0000256" key="3">
    <source>
        <dbReference type="ARBA" id="ARBA00022448"/>
    </source>
</evidence>
<keyword evidence="7" id="KW-0732">Signal</keyword>
<evidence type="ECO:0000313" key="19">
    <source>
        <dbReference type="Proteomes" id="UP001524587"/>
    </source>
</evidence>
<feature type="transmembrane region" description="Helical" evidence="15">
    <location>
        <begin position="99"/>
        <end position="117"/>
    </location>
</feature>
<gene>
    <name evidence="18" type="primary">cyoA</name>
    <name evidence="18" type="ORF">NFI95_01985</name>
</gene>
<dbReference type="PROSITE" id="PS50857">
    <property type="entry name" value="COX2_CUA"/>
    <property type="match status" value="1"/>
</dbReference>
<evidence type="ECO:0000256" key="1">
    <source>
        <dbReference type="ARBA" id="ARBA00004651"/>
    </source>
</evidence>
<evidence type="ECO:0000256" key="9">
    <source>
        <dbReference type="ARBA" id="ARBA00022989"/>
    </source>
</evidence>
<dbReference type="SUPFAM" id="SSF81464">
    <property type="entry name" value="Cytochrome c oxidase subunit II-like, transmembrane region"/>
    <property type="match status" value="1"/>
</dbReference>
<name>A0ABT1W2Y3_9PROT</name>
<dbReference type="PROSITE" id="PS51257">
    <property type="entry name" value="PROKAR_LIPOPROTEIN"/>
    <property type="match status" value="1"/>
</dbReference>
<keyword evidence="13" id="KW-0449">Lipoprotein</keyword>
<dbReference type="Pfam" id="PF00116">
    <property type="entry name" value="COX2"/>
    <property type="match status" value="1"/>
</dbReference>
<dbReference type="InterPro" id="IPR011759">
    <property type="entry name" value="Cyt_c_oxidase_su2_TM_dom"/>
</dbReference>
<dbReference type="Gene3D" id="1.10.287.90">
    <property type="match status" value="1"/>
</dbReference>
<proteinExistence type="inferred from homology"/>
<evidence type="ECO:0000256" key="5">
    <source>
        <dbReference type="ARBA" id="ARBA00022660"/>
    </source>
</evidence>
<dbReference type="InterPro" id="IPR034227">
    <property type="entry name" value="CuRO_UO_II"/>
</dbReference>
<comment type="subcellular location">
    <subcellularLocation>
        <location evidence="1">Cell membrane</location>
        <topology evidence="1">Multi-pass membrane protein</topology>
    </subcellularLocation>
</comment>
<evidence type="ECO:0000256" key="13">
    <source>
        <dbReference type="ARBA" id="ARBA00023288"/>
    </source>
</evidence>
<keyword evidence="5 14" id="KW-0679">Respiratory chain</keyword>
<evidence type="ECO:0000256" key="10">
    <source>
        <dbReference type="ARBA" id="ARBA00023002"/>
    </source>
</evidence>
<dbReference type="InterPro" id="IPR006333">
    <property type="entry name" value="Cyt_o_ubiquinol_oxidase_su2"/>
</dbReference>
<comment type="similarity">
    <text evidence="2 14">Belongs to the cytochrome c oxidase subunit 2 family.</text>
</comment>
<dbReference type="NCBIfam" id="TIGR01433">
    <property type="entry name" value="CyoA"/>
    <property type="match status" value="1"/>
</dbReference>
<dbReference type="PROSITE" id="PS50999">
    <property type="entry name" value="COX2_TM"/>
    <property type="match status" value="1"/>
</dbReference>
<dbReference type="InterPro" id="IPR010514">
    <property type="entry name" value="COX_ARM"/>
</dbReference>
<dbReference type="InterPro" id="IPR045187">
    <property type="entry name" value="CcO_II"/>
</dbReference>